<organism evidence="12 13">
    <name type="scientific">candidate division WWE3 bacterium CG10_big_fil_rev_8_21_14_0_10_32_10</name>
    <dbReference type="NCBI Taxonomy" id="1975090"/>
    <lineage>
        <taxon>Bacteria</taxon>
        <taxon>Katanobacteria</taxon>
    </lineage>
</organism>
<dbReference type="CDD" id="cd00378">
    <property type="entry name" value="SHMT"/>
    <property type="match status" value="1"/>
</dbReference>
<feature type="binding site" evidence="9">
    <location>
        <position position="240"/>
    </location>
    <ligand>
        <name>(6S)-5,6,7,8-tetrahydrofolate</name>
        <dbReference type="ChEBI" id="CHEBI:57453"/>
    </ligand>
</feature>
<evidence type="ECO:0000256" key="7">
    <source>
        <dbReference type="ARBA" id="ARBA00022679"/>
    </source>
</evidence>
<feature type="site" description="Plays an important role in substrate specificity" evidence="9">
    <location>
        <position position="225"/>
    </location>
</feature>
<dbReference type="EC" id="2.1.2.1" evidence="9"/>
<keyword evidence="5 9" id="KW-0963">Cytoplasm</keyword>
<evidence type="ECO:0000256" key="8">
    <source>
        <dbReference type="ARBA" id="ARBA00022898"/>
    </source>
</evidence>
<keyword evidence="8 9" id="KW-0663">Pyridoxal phosphate</keyword>
<dbReference type="InterPro" id="IPR001085">
    <property type="entry name" value="Ser_HO-MeTrfase"/>
</dbReference>
<evidence type="ECO:0000256" key="6">
    <source>
        <dbReference type="ARBA" id="ARBA00022563"/>
    </source>
</evidence>
<evidence type="ECO:0000256" key="3">
    <source>
        <dbReference type="ARBA" id="ARBA00006376"/>
    </source>
</evidence>
<evidence type="ECO:0000259" key="11">
    <source>
        <dbReference type="Pfam" id="PF00464"/>
    </source>
</evidence>
<feature type="binding site" evidence="9">
    <location>
        <begin position="350"/>
        <end position="352"/>
    </location>
    <ligand>
        <name>(6S)-5,6,7,8-tetrahydrofolate</name>
        <dbReference type="ChEBI" id="CHEBI:57453"/>
    </ligand>
</feature>
<comment type="subcellular location">
    <subcellularLocation>
        <location evidence="2 9">Cytoplasm</location>
    </subcellularLocation>
</comment>
<dbReference type="UniPathway" id="UPA00288">
    <property type="reaction ID" value="UER01023"/>
</dbReference>
<feature type="domain" description="Serine hydroxymethyltransferase-like" evidence="11">
    <location>
        <begin position="6"/>
        <end position="381"/>
    </location>
</feature>
<dbReference type="HAMAP" id="MF_00051">
    <property type="entry name" value="SHMT"/>
    <property type="match status" value="1"/>
</dbReference>
<dbReference type="Pfam" id="PF00464">
    <property type="entry name" value="SHMT"/>
    <property type="match status" value="1"/>
</dbReference>
<proteinExistence type="inferred from homology"/>
<dbReference type="PANTHER" id="PTHR11680:SF35">
    <property type="entry name" value="SERINE HYDROXYMETHYLTRANSFERASE 1"/>
    <property type="match status" value="1"/>
</dbReference>
<keyword evidence="12" id="KW-0489">Methyltransferase</keyword>
<dbReference type="EMBL" id="PCXU01000027">
    <property type="protein sequence ID" value="PIR43346.1"/>
    <property type="molecule type" value="Genomic_DNA"/>
</dbReference>
<dbReference type="PIRSF" id="PIRSF000412">
    <property type="entry name" value="SHMT"/>
    <property type="match status" value="1"/>
</dbReference>
<keyword evidence="9" id="KW-0028">Amino-acid biosynthesis</keyword>
<evidence type="ECO:0000313" key="12">
    <source>
        <dbReference type="EMBL" id="PIR43346.1"/>
    </source>
</evidence>
<dbReference type="UniPathway" id="UPA00193"/>
<comment type="catalytic activity">
    <reaction evidence="9">
        <text>(6R)-5,10-methylene-5,6,7,8-tetrahydrofolate + glycine + H2O = (6S)-5,6,7,8-tetrahydrofolate + L-serine</text>
        <dbReference type="Rhea" id="RHEA:15481"/>
        <dbReference type="ChEBI" id="CHEBI:15377"/>
        <dbReference type="ChEBI" id="CHEBI:15636"/>
        <dbReference type="ChEBI" id="CHEBI:33384"/>
        <dbReference type="ChEBI" id="CHEBI:57305"/>
        <dbReference type="ChEBI" id="CHEBI:57453"/>
        <dbReference type="EC" id="2.1.2.1"/>
    </reaction>
</comment>
<gene>
    <name evidence="9" type="primary">glyA</name>
    <name evidence="12" type="ORF">COV24_03205</name>
</gene>
<dbReference type="AlphaFoldDB" id="A0A2H0RAH2"/>
<comment type="similarity">
    <text evidence="3 9">Belongs to the SHMT family.</text>
</comment>
<dbReference type="GO" id="GO:0035999">
    <property type="term" value="P:tetrahydrofolate interconversion"/>
    <property type="evidence" value="ECO:0007669"/>
    <property type="project" value="UniProtKB-UniRule"/>
</dbReference>
<evidence type="ECO:0000256" key="2">
    <source>
        <dbReference type="ARBA" id="ARBA00004496"/>
    </source>
</evidence>
<evidence type="ECO:0000313" key="13">
    <source>
        <dbReference type="Proteomes" id="UP000230214"/>
    </source>
</evidence>
<dbReference type="GO" id="GO:0004372">
    <property type="term" value="F:glycine hydroxymethyltransferase activity"/>
    <property type="evidence" value="ECO:0007669"/>
    <property type="project" value="UniProtKB-UniRule"/>
</dbReference>
<feature type="binding site" evidence="9">
    <location>
        <position position="117"/>
    </location>
    <ligand>
        <name>(6S)-5,6,7,8-tetrahydrofolate</name>
        <dbReference type="ChEBI" id="CHEBI:57453"/>
    </ligand>
</feature>
<comment type="caution">
    <text evidence="12">The sequence shown here is derived from an EMBL/GenBank/DDBJ whole genome shotgun (WGS) entry which is preliminary data.</text>
</comment>
<dbReference type="Gene3D" id="3.90.1150.10">
    <property type="entry name" value="Aspartate Aminotransferase, domain 1"/>
    <property type="match status" value="1"/>
</dbReference>
<dbReference type="FunFam" id="3.40.640.10:FF:000001">
    <property type="entry name" value="Serine hydroxymethyltransferase"/>
    <property type="match status" value="1"/>
</dbReference>
<dbReference type="GO" id="GO:0005829">
    <property type="term" value="C:cytosol"/>
    <property type="evidence" value="ECO:0007669"/>
    <property type="project" value="TreeGrafter"/>
</dbReference>
<evidence type="ECO:0000256" key="10">
    <source>
        <dbReference type="PIRSR" id="PIRSR000412-50"/>
    </source>
</evidence>
<comment type="function">
    <text evidence="9">Catalyzes the reversible interconversion of serine and glycine with tetrahydrofolate (THF) serving as the one-carbon carrier. This reaction serves as the major source of one-carbon groups required for the biosynthesis of purines, thymidylate, methionine, and other important biomolecules. Also exhibits THF-independent aldolase activity toward beta-hydroxyamino acids, producing glycine and aldehydes, via a retro-aldol mechanism.</text>
</comment>
<comment type="subunit">
    <text evidence="4 9">Homodimer.</text>
</comment>
<dbReference type="Proteomes" id="UP000230214">
    <property type="component" value="Unassembled WGS sequence"/>
</dbReference>
<name>A0A2H0RAH2_UNCKA</name>
<feature type="binding site" evidence="9">
    <location>
        <begin position="121"/>
        <end position="123"/>
    </location>
    <ligand>
        <name>(6S)-5,6,7,8-tetrahydrofolate</name>
        <dbReference type="ChEBI" id="CHEBI:57453"/>
    </ligand>
</feature>
<dbReference type="PROSITE" id="PS00096">
    <property type="entry name" value="SHMT"/>
    <property type="match status" value="1"/>
</dbReference>
<dbReference type="InterPro" id="IPR015422">
    <property type="entry name" value="PyrdxlP-dep_Trfase_small"/>
</dbReference>
<dbReference type="GO" id="GO:0032259">
    <property type="term" value="P:methylation"/>
    <property type="evidence" value="ECO:0007669"/>
    <property type="project" value="UniProtKB-KW"/>
</dbReference>
<dbReference type="GO" id="GO:0008168">
    <property type="term" value="F:methyltransferase activity"/>
    <property type="evidence" value="ECO:0007669"/>
    <property type="project" value="UniProtKB-KW"/>
</dbReference>
<feature type="modified residue" description="N6-(pyridoxal phosphate)lysine" evidence="9 10">
    <location>
        <position position="226"/>
    </location>
</feature>
<dbReference type="GO" id="GO:0019264">
    <property type="term" value="P:glycine biosynthetic process from serine"/>
    <property type="evidence" value="ECO:0007669"/>
    <property type="project" value="UniProtKB-UniRule"/>
</dbReference>
<dbReference type="InterPro" id="IPR049943">
    <property type="entry name" value="Ser_HO-MeTrfase-like"/>
</dbReference>
<protein>
    <recommendedName>
        <fullName evidence="9">Serine hydroxymethyltransferase</fullName>
        <shortName evidence="9">SHMT</shortName>
        <shortName evidence="9">Serine methylase</shortName>
        <ecNumber evidence="9">2.1.2.1</ecNumber>
    </recommendedName>
</protein>
<sequence length="415" mass="45970">MKIKKSHDSLIYSLIKKEEKRQKEEFQMIPSENYASSDVLNPLASVLSNKYSEGYPGRRYYQGNKYIDEIENLAITRAKKLFKAEYVNIQPLSGTPANLAAYMALLKPGDKILSMNLASGGHLSHGSPVNMTSKNYNIVFYNVDEKSGMLDYDAIHKLAKKEKPNLVLAGASAYSREIDFKKFSEIAKSVGAFFMADIAHIAGLVATGLHNSPIPYADIVTTTTHKTLRGPRGGLIMAKEQYAKEIAKAVFPGGVQAGPHNNVHAAKAVCFYEALQPEFKKYSKQVIKNAKTLSNEFIKMGYKVVSGGTDNHLMLLDLRNKNIDGKTVAEALDSAGIVVNYNMIPYDPGTPFRPSGIRLGTPALTSRGMVEKDMVTVAEFINRVIDKYDNAFEHKKIRLEVKEFASKFKVPGLDD</sequence>
<reference evidence="12 13" key="1">
    <citation type="submission" date="2017-09" db="EMBL/GenBank/DDBJ databases">
        <title>Depth-based differentiation of microbial function through sediment-hosted aquifers and enrichment of novel symbionts in the deep terrestrial subsurface.</title>
        <authorList>
            <person name="Probst A.J."/>
            <person name="Ladd B."/>
            <person name="Jarett J.K."/>
            <person name="Geller-Mcgrath D.E."/>
            <person name="Sieber C.M."/>
            <person name="Emerson J.B."/>
            <person name="Anantharaman K."/>
            <person name="Thomas B.C."/>
            <person name="Malmstrom R."/>
            <person name="Stieglmeier M."/>
            <person name="Klingl A."/>
            <person name="Woyke T."/>
            <person name="Ryan C.M."/>
            <person name="Banfield J.F."/>
        </authorList>
    </citation>
    <scope>NUCLEOTIDE SEQUENCE [LARGE SCALE GENOMIC DNA]</scope>
    <source>
        <strain evidence="12">CG10_big_fil_rev_8_21_14_0_10_32_10</strain>
    </source>
</reference>
<dbReference type="GO" id="GO:0030170">
    <property type="term" value="F:pyridoxal phosphate binding"/>
    <property type="evidence" value="ECO:0007669"/>
    <property type="project" value="UniProtKB-UniRule"/>
</dbReference>
<dbReference type="InterPro" id="IPR015421">
    <property type="entry name" value="PyrdxlP-dep_Trfase_major"/>
</dbReference>
<dbReference type="NCBIfam" id="NF000586">
    <property type="entry name" value="PRK00011.1"/>
    <property type="match status" value="1"/>
</dbReference>
<evidence type="ECO:0000256" key="4">
    <source>
        <dbReference type="ARBA" id="ARBA00011738"/>
    </source>
</evidence>
<dbReference type="PANTHER" id="PTHR11680">
    <property type="entry name" value="SERINE HYDROXYMETHYLTRANSFERASE"/>
    <property type="match status" value="1"/>
</dbReference>
<comment type="pathway">
    <text evidence="9">One-carbon metabolism; tetrahydrofolate interconversion.</text>
</comment>
<dbReference type="InterPro" id="IPR019798">
    <property type="entry name" value="Ser_HO-MeTrfase_PLP_BS"/>
</dbReference>
<evidence type="ECO:0000256" key="5">
    <source>
        <dbReference type="ARBA" id="ARBA00022490"/>
    </source>
</evidence>
<dbReference type="InterPro" id="IPR015424">
    <property type="entry name" value="PyrdxlP-dep_Trfase"/>
</dbReference>
<comment type="pathway">
    <text evidence="9">Amino-acid biosynthesis; glycine biosynthesis; glycine from L-serine: step 1/1.</text>
</comment>
<dbReference type="Gene3D" id="3.40.640.10">
    <property type="entry name" value="Type I PLP-dependent aspartate aminotransferase-like (Major domain)"/>
    <property type="match status" value="1"/>
</dbReference>
<comment type="cofactor">
    <cofactor evidence="1 9 10">
        <name>pyridoxal 5'-phosphate</name>
        <dbReference type="ChEBI" id="CHEBI:597326"/>
    </cofactor>
</comment>
<evidence type="ECO:0000256" key="9">
    <source>
        <dbReference type="HAMAP-Rule" id="MF_00051"/>
    </source>
</evidence>
<accession>A0A2H0RAH2</accession>
<keyword evidence="6 9" id="KW-0554">One-carbon metabolism</keyword>
<keyword evidence="7 9" id="KW-0808">Transferase</keyword>
<dbReference type="SUPFAM" id="SSF53383">
    <property type="entry name" value="PLP-dependent transferases"/>
    <property type="match status" value="1"/>
</dbReference>
<evidence type="ECO:0000256" key="1">
    <source>
        <dbReference type="ARBA" id="ARBA00001933"/>
    </source>
</evidence>
<dbReference type="InterPro" id="IPR039429">
    <property type="entry name" value="SHMT-like_dom"/>
</dbReference>